<dbReference type="EMBL" id="CVRI01000001">
    <property type="protein sequence ID" value="CRK86445.1"/>
    <property type="molecule type" value="Genomic_DNA"/>
</dbReference>
<evidence type="ECO:0000256" key="2">
    <source>
        <dbReference type="SAM" id="SignalP"/>
    </source>
</evidence>
<evidence type="ECO:0000313" key="3">
    <source>
        <dbReference type="EMBL" id="CRK86445.1"/>
    </source>
</evidence>
<accession>A0A1J1HEN2</accession>
<protein>
    <submittedName>
        <fullName evidence="3">CLUMA_CG000023, isoform A</fullName>
    </submittedName>
</protein>
<keyword evidence="4" id="KW-1185">Reference proteome</keyword>
<proteinExistence type="predicted"/>
<reference evidence="3 4" key="1">
    <citation type="submission" date="2015-04" db="EMBL/GenBank/DDBJ databases">
        <authorList>
            <person name="Syromyatnikov M.Y."/>
            <person name="Popov V.N."/>
        </authorList>
    </citation>
    <scope>NUCLEOTIDE SEQUENCE [LARGE SCALE GENOMIC DNA]</scope>
</reference>
<dbReference type="OrthoDB" id="7736698at2759"/>
<dbReference type="InterPro" id="IPR032675">
    <property type="entry name" value="LRR_dom_sf"/>
</dbReference>
<evidence type="ECO:0000313" key="4">
    <source>
        <dbReference type="Proteomes" id="UP000183832"/>
    </source>
</evidence>
<sequence>MRSFAIISIFVILCSYSNSVIFECEFTLINIMNIKKTYKCTLKNLDISHNNETVHNVTGIHKDEKESKDVNILIIENQVCYYLPNDINLHFPQLYHLDIKNSGLKSITKTEMKMFPKLKYLYIRNNPIEIIPENVFEFNPLLEFISLDDNRIRSIGTNVFGSLNNLISLSVEHNICIDNFAMEEEPLKNLIQEINVKCKFYSMQ</sequence>
<feature type="signal peptide" evidence="2">
    <location>
        <begin position="1"/>
        <end position="19"/>
    </location>
</feature>
<name>A0A1J1HEN2_9DIPT</name>
<dbReference type="InterPro" id="IPR001611">
    <property type="entry name" value="Leu-rich_rpt"/>
</dbReference>
<dbReference type="SUPFAM" id="SSF52058">
    <property type="entry name" value="L domain-like"/>
    <property type="match status" value="1"/>
</dbReference>
<dbReference type="STRING" id="568069.A0A1J1HEN2"/>
<dbReference type="AlphaFoldDB" id="A0A1J1HEN2"/>
<dbReference type="Gene3D" id="3.80.10.10">
    <property type="entry name" value="Ribonuclease Inhibitor"/>
    <property type="match status" value="1"/>
</dbReference>
<evidence type="ECO:0000256" key="1">
    <source>
        <dbReference type="ARBA" id="ARBA00022729"/>
    </source>
</evidence>
<keyword evidence="1 2" id="KW-0732">Signal</keyword>
<feature type="chain" id="PRO_5013040381" evidence="2">
    <location>
        <begin position="20"/>
        <end position="204"/>
    </location>
</feature>
<organism evidence="3 4">
    <name type="scientific">Clunio marinus</name>
    <dbReference type="NCBI Taxonomy" id="568069"/>
    <lineage>
        <taxon>Eukaryota</taxon>
        <taxon>Metazoa</taxon>
        <taxon>Ecdysozoa</taxon>
        <taxon>Arthropoda</taxon>
        <taxon>Hexapoda</taxon>
        <taxon>Insecta</taxon>
        <taxon>Pterygota</taxon>
        <taxon>Neoptera</taxon>
        <taxon>Endopterygota</taxon>
        <taxon>Diptera</taxon>
        <taxon>Nematocera</taxon>
        <taxon>Chironomoidea</taxon>
        <taxon>Chironomidae</taxon>
        <taxon>Clunio</taxon>
    </lineage>
</organism>
<dbReference type="Pfam" id="PF13855">
    <property type="entry name" value="LRR_8"/>
    <property type="match status" value="1"/>
</dbReference>
<dbReference type="PANTHER" id="PTHR24373:SF275">
    <property type="entry name" value="TIR DOMAIN-CONTAINING PROTEIN"/>
    <property type="match status" value="1"/>
</dbReference>
<dbReference type="Proteomes" id="UP000183832">
    <property type="component" value="Unassembled WGS sequence"/>
</dbReference>
<dbReference type="PANTHER" id="PTHR24373">
    <property type="entry name" value="SLIT RELATED LEUCINE-RICH REPEAT NEURONAL PROTEIN"/>
    <property type="match status" value="1"/>
</dbReference>
<dbReference type="InterPro" id="IPR050328">
    <property type="entry name" value="Dev_Immune_Receptor"/>
</dbReference>
<gene>
    <name evidence="3" type="ORF">CLUMA_CG000023</name>
</gene>